<dbReference type="Proteomes" id="UP000827872">
    <property type="component" value="Linkage Group LG10"/>
</dbReference>
<keyword evidence="2" id="KW-1185">Reference proteome</keyword>
<proteinExistence type="predicted"/>
<evidence type="ECO:0000313" key="2">
    <source>
        <dbReference type="Proteomes" id="UP000827872"/>
    </source>
</evidence>
<organism evidence="1 2">
    <name type="scientific">Sphaerodactylus townsendi</name>
    <dbReference type="NCBI Taxonomy" id="933632"/>
    <lineage>
        <taxon>Eukaryota</taxon>
        <taxon>Metazoa</taxon>
        <taxon>Chordata</taxon>
        <taxon>Craniata</taxon>
        <taxon>Vertebrata</taxon>
        <taxon>Euteleostomi</taxon>
        <taxon>Lepidosauria</taxon>
        <taxon>Squamata</taxon>
        <taxon>Bifurcata</taxon>
        <taxon>Gekkota</taxon>
        <taxon>Sphaerodactylidae</taxon>
        <taxon>Sphaerodactylus</taxon>
    </lineage>
</organism>
<gene>
    <name evidence="1" type="ORF">K3G42_024426</name>
</gene>
<sequence length="110" mass="11009">MIAPRVLQPPSQVGGGVTASPPHTHSPPASLHRNTSLPSLQGTLTLTPGLRAPSPSAQQGGQDLARGIHPAQVTAGFSQAGGQSTPGTGTDPAGLQLAAPLLLLLTLFLQ</sequence>
<name>A0ACB8E9U5_9SAUR</name>
<accession>A0ACB8E9U5</accession>
<dbReference type="EMBL" id="CM037623">
    <property type="protein sequence ID" value="KAH7989013.1"/>
    <property type="molecule type" value="Genomic_DNA"/>
</dbReference>
<evidence type="ECO:0000313" key="1">
    <source>
        <dbReference type="EMBL" id="KAH7989013.1"/>
    </source>
</evidence>
<comment type="caution">
    <text evidence="1">The sequence shown here is derived from an EMBL/GenBank/DDBJ whole genome shotgun (WGS) entry which is preliminary data.</text>
</comment>
<reference evidence="1" key="1">
    <citation type="submission" date="2021-08" db="EMBL/GenBank/DDBJ databases">
        <title>The first chromosome-level gecko genome reveals the dynamic sex chromosomes of Neotropical dwarf geckos (Sphaerodactylidae: Sphaerodactylus).</title>
        <authorList>
            <person name="Pinto B.J."/>
            <person name="Keating S.E."/>
            <person name="Gamble T."/>
        </authorList>
    </citation>
    <scope>NUCLEOTIDE SEQUENCE</scope>
    <source>
        <strain evidence="1">TG3544</strain>
    </source>
</reference>
<protein>
    <submittedName>
        <fullName evidence="1">Uncharacterized protein</fullName>
    </submittedName>
</protein>